<organism evidence="1 2">
    <name type="scientific">Paenibacillus xylanexedens</name>
    <dbReference type="NCBI Taxonomy" id="528191"/>
    <lineage>
        <taxon>Bacteria</taxon>
        <taxon>Bacillati</taxon>
        <taxon>Bacillota</taxon>
        <taxon>Bacilli</taxon>
        <taxon>Bacillales</taxon>
        <taxon>Paenibacillaceae</taxon>
        <taxon>Paenibacillus</taxon>
    </lineage>
</organism>
<sequence length="180" mass="19588">MINQPYQPTTQTLGQQANSVLGQQANSVLGQQANSQVQGTSYKIGNGMPAMSPTPGMVSPSSTSVPPLVSSGSPMTPSGAVITTTAPQFEQSYIENILRLNLGKFGTFYMTYEGNKEWNARIFQGIIEAAGRDHIIISDPKTGRRIMLLMVNFDYATFDEPLLYQYPGVVGNYPQAPSRF</sequence>
<protein>
    <submittedName>
        <fullName evidence="1">Spore germination protein Q</fullName>
    </submittedName>
</protein>
<dbReference type="NCBIfam" id="TIGR02728">
    <property type="entry name" value="spore_gerQ"/>
    <property type="match status" value="1"/>
</dbReference>
<evidence type="ECO:0000313" key="1">
    <source>
        <dbReference type="EMBL" id="MBP2245434.1"/>
    </source>
</evidence>
<evidence type="ECO:0000313" key="2">
    <source>
        <dbReference type="Proteomes" id="UP000810207"/>
    </source>
</evidence>
<gene>
    <name evidence="1" type="ORF">J2Z28_002052</name>
</gene>
<dbReference type="InterPro" id="IPR014099">
    <property type="entry name" value="Spore_coat_GerQ"/>
</dbReference>
<reference evidence="1 2" key="1">
    <citation type="submission" date="2021-03" db="EMBL/GenBank/DDBJ databases">
        <title>Genomic Encyclopedia of Type Strains, Phase IV (KMG-IV): sequencing the most valuable type-strain genomes for metagenomic binning, comparative biology and taxonomic classification.</title>
        <authorList>
            <person name="Goeker M."/>
        </authorList>
    </citation>
    <scope>NUCLEOTIDE SEQUENCE [LARGE SCALE GENOMIC DNA]</scope>
    <source>
        <strain evidence="1 2">DSM 21292</strain>
    </source>
</reference>
<accession>A0ABS4RRS7</accession>
<comment type="caution">
    <text evidence="1">The sequence shown here is derived from an EMBL/GenBank/DDBJ whole genome shotgun (WGS) entry which is preliminary data.</text>
</comment>
<dbReference type="Pfam" id="PF09671">
    <property type="entry name" value="Spore_GerQ"/>
    <property type="match status" value="1"/>
</dbReference>
<dbReference type="PIRSF" id="PIRSF038931">
    <property type="entry name" value="GerQ"/>
    <property type="match status" value="1"/>
</dbReference>
<dbReference type="EMBL" id="JAGIKV010000006">
    <property type="protein sequence ID" value="MBP2245434.1"/>
    <property type="molecule type" value="Genomic_DNA"/>
</dbReference>
<name>A0ABS4RRS7_PAEXY</name>
<keyword evidence="2" id="KW-1185">Reference proteome</keyword>
<proteinExistence type="predicted"/>
<dbReference type="Proteomes" id="UP000810207">
    <property type="component" value="Unassembled WGS sequence"/>
</dbReference>